<dbReference type="InterPro" id="IPR040927">
    <property type="entry name" value="PF_Monalysin"/>
</dbReference>
<dbReference type="Proteomes" id="UP000027121">
    <property type="component" value="Chromosome"/>
</dbReference>
<dbReference type="NCBIfam" id="NF033381">
    <property type="entry name" value="MonaBetaBRL_TX"/>
    <property type="match status" value="1"/>
</dbReference>
<evidence type="ECO:0000259" key="1">
    <source>
        <dbReference type="Pfam" id="PF18063"/>
    </source>
</evidence>
<dbReference type="RefSeq" id="WP_036993986.1">
    <property type="nucleotide sequence ID" value="NZ_CATKPL010000011.1"/>
</dbReference>
<sequence>MQDEEVHEAVGFPLKCGSYEIERYLIGDQNFTRGCWLDGQSIYGDVNFKERKWPTISRPVFAYLAYVDTRVIQGTGNQTMEVTAAQGHHLWFFKGTAKDCSVAPAIDQVNAFSNLQTGMNSEQAWAPARPQKQSLLVPGGETYLVYQVALVYAHRAFGAADTIGSLFSSNHTCVTRTEGRKDLLFLSSVTTNRLCARELDREVEQPLSRDDLFKLILLDKYSAAVNAGAWSFDMDALNDPRKRY</sequence>
<dbReference type="AlphaFoldDB" id="A0AAP0XIC0"/>
<organism evidence="2 3">
    <name type="scientific">Pseudomonas donghuensis</name>
    <dbReference type="NCBI Taxonomy" id="1163398"/>
    <lineage>
        <taxon>Bacteria</taxon>
        <taxon>Pseudomonadati</taxon>
        <taxon>Pseudomonadota</taxon>
        <taxon>Gammaproteobacteria</taxon>
        <taxon>Pseudomonadales</taxon>
        <taxon>Pseudomonadaceae</taxon>
        <taxon>Pseudomonas</taxon>
    </lineage>
</organism>
<gene>
    <name evidence="2" type="ORF">BV82_0397</name>
</gene>
<dbReference type="KEGG" id="pdw:BV82_0397"/>
<feature type="domain" description="Monalysin Pore-forming" evidence="1">
    <location>
        <begin position="37"/>
        <end position="213"/>
    </location>
</feature>
<evidence type="ECO:0000313" key="2">
    <source>
        <dbReference type="EMBL" id="KDO01442.1"/>
    </source>
</evidence>
<reference evidence="2 3" key="1">
    <citation type="journal article" date="2014" name="Genome Announc.">
        <title>Genome Sequence of Pseudomonas sp. Strain P482, a Tomato Rhizosphere Isolate with Broad-Spectrum Antimicrobial Activity.</title>
        <authorList>
            <person name="Krzyzanowska D.M."/>
            <person name="Ossowicki A."/>
            <person name="Jafra S."/>
        </authorList>
    </citation>
    <scope>NUCLEOTIDE SEQUENCE [LARGE SCALE GENOMIC DNA]</scope>
    <source>
        <strain evidence="2 3">P482</strain>
    </source>
</reference>
<dbReference type="EMBL" id="CP071706">
    <property type="protein sequence ID" value="KDO01442.1"/>
    <property type="molecule type" value="Genomic_DNA"/>
</dbReference>
<proteinExistence type="predicted"/>
<accession>A0AAP0XIC0</accession>
<dbReference type="Pfam" id="PF18063">
    <property type="entry name" value="BB_PF"/>
    <property type="match status" value="1"/>
</dbReference>
<name>A0AAP0XIC0_9PSED</name>
<evidence type="ECO:0000313" key="3">
    <source>
        <dbReference type="Proteomes" id="UP000027121"/>
    </source>
</evidence>
<protein>
    <submittedName>
        <fullName evidence="2">Monalysin family beta-barrel pore-forming toxin</fullName>
    </submittedName>
</protein>
<dbReference type="GeneID" id="98281791"/>
<reference evidence="2 3" key="2">
    <citation type="journal article" date="2016" name="Front. Microbiol.">
        <title>When Genome-Based Approach Meets the 'Old but Good': Revealing Genes Involved in the Antibacterial Activity of Pseudomonas sp. P482 against Soft Rot Pathogens.</title>
        <authorList>
            <person name="Krzyzanowska D.M."/>
            <person name="Ossowicki A."/>
            <person name="Rajewska M."/>
            <person name="Maciag T."/>
            <person name="Jablonska M."/>
            <person name="Obuchowski M."/>
            <person name="Heeb S."/>
            <person name="Jafra S."/>
        </authorList>
    </citation>
    <scope>NUCLEOTIDE SEQUENCE [LARGE SCALE GENOMIC DNA]</scope>
    <source>
        <strain evidence="2 3">P482</strain>
    </source>
</reference>
<dbReference type="CDD" id="cd17904">
    <property type="entry name" value="PFM_monalysin-like"/>
    <property type="match status" value="1"/>
</dbReference>
<keyword evidence="3" id="KW-1185">Reference proteome</keyword>